<dbReference type="InterPro" id="IPR035906">
    <property type="entry name" value="MetI-like_sf"/>
</dbReference>
<feature type="transmembrane region" description="Helical" evidence="7">
    <location>
        <begin position="214"/>
        <end position="240"/>
    </location>
</feature>
<evidence type="ECO:0000256" key="2">
    <source>
        <dbReference type="ARBA" id="ARBA00022448"/>
    </source>
</evidence>
<dbReference type="STRING" id="380244.SAMN05216298_4283"/>
<dbReference type="GO" id="GO:0055085">
    <property type="term" value="P:transmembrane transport"/>
    <property type="evidence" value="ECO:0007669"/>
    <property type="project" value="InterPro"/>
</dbReference>
<dbReference type="RefSeq" id="WP_091053463.1">
    <property type="nucleotide sequence ID" value="NZ_FNGF01000006.1"/>
</dbReference>
<accession>A0A1G9KWS6</accession>
<dbReference type="PANTHER" id="PTHR30151">
    <property type="entry name" value="ALKANE SULFONATE ABC TRANSPORTER-RELATED, MEMBRANE SUBUNIT"/>
    <property type="match status" value="1"/>
</dbReference>
<keyword evidence="5 7" id="KW-1133">Transmembrane helix</keyword>
<evidence type="ECO:0000256" key="7">
    <source>
        <dbReference type="RuleBase" id="RU363032"/>
    </source>
</evidence>
<keyword evidence="10" id="KW-1185">Reference proteome</keyword>
<reference evidence="10" key="1">
    <citation type="submission" date="2016-10" db="EMBL/GenBank/DDBJ databases">
        <authorList>
            <person name="Varghese N."/>
            <person name="Submissions S."/>
        </authorList>
    </citation>
    <scope>NUCLEOTIDE SEQUENCE [LARGE SCALE GENOMIC DNA]</scope>
    <source>
        <strain evidence="10">CGMCC 4.3147</strain>
    </source>
</reference>
<name>A0A1G9KWS6_9ACTN</name>
<feature type="transmembrane region" description="Helical" evidence="7">
    <location>
        <begin position="183"/>
        <end position="208"/>
    </location>
</feature>
<dbReference type="AlphaFoldDB" id="A0A1G9KWS6"/>
<dbReference type="EMBL" id="FNGF01000006">
    <property type="protein sequence ID" value="SDL53994.1"/>
    <property type="molecule type" value="Genomic_DNA"/>
</dbReference>
<feature type="transmembrane region" description="Helical" evidence="7">
    <location>
        <begin position="65"/>
        <end position="83"/>
    </location>
</feature>
<keyword evidence="6 7" id="KW-0472">Membrane</keyword>
<proteinExistence type="inferred from homology"/>
<evidence type="ECO:0000313" key="9">
    <source>
        <dbReference type="EMBL" id="SDL53994.1"/>
    </source>
</evidence>
<dbReference type="PROSITE" id="PS50928">
    <property type="entry name" value="ABC_TM1"/>
    <property type="match status" value="1"/>
</dbReference>
<dbReference type="SUPFAM" id="SSF161098">
    <property type="entry name" value="MetI-like"/>
    <property type="match status" value="1"/>
</dbReference>
<gene>
    <name evidence="9" type="ORF">SAMN05216298_4283</name>
</gene>
<dbReference type="Gene3D" id="1.10.3720.10">
    <property type="entry name" value="MetI-like"/>
    <property type="match status" value="1"/>
</dbReference>
<evidence type="ECO:0000313" key="10">
    <source>
        <dbReference type="Proteomes" id="UP000198662"/>
    </source>
</evidence>
<sequence>MVTLARKTLLALGLPAALFALWWFASAGSTSFYFPPLSAITAEFAETWTPERWRDDVLPSVARLAAGYTASAAAGIALGVLIGRTRWLFHLTEPVLEFARAVPPPVLVPVIMLFAGIGDGMKTAVIVSGCVWPILLNTVAGVRSVEPVQLDTAAAFRLGRNRTLLAVVLPGASPRIVTGMRQALAIGVILMVVSEMFAAQSGLGFAIVQFQRSYAIPAMWSGILLLGCLGAALAALFTVFDRAVLHWHHRQRAEEV</sequence>
<organism evidence="9 10">
    <name type="scientific">Glycomyces sambucus</name>
    <dbReference type="NCBI Taxonomy" id="380244"/>
    <lineage>
        <taxon>Bacteria</taxon>
        <taxon>Bacillati</taxon>
        <taxon>Actinomycetota</taxon>
        <taxon>Actinomycetes</taxon>
        <taxon>Glycomycetales</taxon>
        <taxon>Glycomycetaceae</taxon>
        <taxon>Glycomyces</taxon>
    </lineage>
</organism>
<evidence type="ECO:0000256" key="4">
    <source>
        <dbReference type="ARBA" id="ARBA00022692"/>
    </source>
</evidence>
<dbReference type="OrthoDB" id="3173654at2"/>
<protein>
    <submittedName>
        <fullName evidence="9">ABC-type nitrate/sulfonate/bicarbonate transport system, permease component</fullName>
    </submittedName>
</protein>
<comment type="subcellular location">
    <subcellularLocation>
        <location evidence="1 7">Cell membrane</location>
        <topology evidence="1 7">Multi-pass membrane protein</topology>
    </subcellularLocation>
</comment>
<dbReference type="InterPro" id="IPR000515">
    <property type="entry name" value="MetI-like"/>
</dbReference>
<comment type="similarity">
    <text evidence="7">Belongs to the binding-protein-dependent transport system permease family.</text>
</comment>
<keyword evidence="4 7" id="KW-0812">Transmembrane</keyword>
<dbReference type="PANTHER" id="PTHR30151:SF0">
    <property type="entry name" value="ABC TRANSPORTER PERMEASE PROTEIN MJ0413-RELATED"/>
    <property type="match status" value="1"/>
</dbReference>
<dbReference type="GO" id="GO:0005886">
    <property type="term" value="C:plasma membrane"/>
    <property type="evidence" value="ECO:0007669"/>
    <property type="project" value="UniProtKB-SubCell"/>
</dbReference>
<evidence type="ECO:0000256" key="3">
    <source>
        <dbReference type="ARBA" id="ARBA00022475"/>
    </source>
</evidence>
<dbReference type="Pfam" id="PF00528">
    <property type="entry name" value="BPD_transp_1"/>
    <property type="match status" value="1"/>
</dbReference>
<keyword evidence="3" id="KW-1003">Cell membrane</keyword>
<dbReference type="Proteomes" id="UP000198662">
    <property type="component" value="Unassembled WGS sequence"/>
</dbReference>
<evidence type="ECO:0000256" key="1">
    <source>
        <dbReference type="ARBA" id="ARBA00004651"/>
    </source>
</evidence>
<feature type="domain" description="ABC transmembrane type-1" evidence="8">
    <location>
        <begin position="57"/>
        <end position="241"/>
    </location>
</feature>
<evidence type="ECO:0000256" key="6">
    <source>
        <dbReference type="ARBA" id="ARBA00023136"/>
    </source>
</evidence>
<evidence type="ECO:0000256" key="5">
    <source>
        <dbReference type="ARBA" id="ARBA00022989"/>
    </source>
</evidence>
<keyword evidence="2 7" id="KW-0813">Transport</keyword>
<evidence type="ECO:0000259" key="8">
    <source>
        <dbReference type="PROSITE" id="PS50928"/>
    </source>
</evidence>